<name>D6Y082_BACIE</name>
<dbReference type="eggNOG" id="COG5652">
    <property type="taxonomic scope" value="Bacteria"/>
</dbReference>
<dbReference type="HOGENOM" id="CLU_1029181_0_0_9"/>
<keyword evidence="4" id="KW-1185">Reference proteome</keyword>
<dbReference type="STRING" id="439292.Bsel_0951"/>
<keyword evidence="1" id="KW-0812">Transmembrane</keyword>
<feature type="transmembrane region" description="Helical" evidence="1">
    <location>
        <begin position="204"/>
        <end position="220"/>
    </location>
</feature>
<feature type="transmembrane region" description="Helical" evidence="1">
    <location>
        <begin position="179"/>
        <end position="197"/>
    </location>
</feature>
<dbReference type="EMBL" id="CP001791">
    <property type="protein sequence ID" value="ADH98473.1"/>
    <property type="molecule type" value="Genomic_DNA"/>
</dbReference>
<organism evidence="3 4">
    <name type="scientific">Bacillus selenitireducens (strain ATCC 700615 / DSM 15326 / MLS10)</name>
    <dbReference type="NCBI Taxonomy" id="439292"/>
    <lineage>
        <taxon>Bacteria</taxon>
        <taxon>Bacillati</taxon>
        <taxon>Bacillota</taxon>
        <taxon>Bacilli</taxon>
        <taxon>Bacillales</taxon>
        <taxon>Bacillaceae</taxon>
        <taxon>Salisediminibacterium</taxon>
    </lineage>
</organism>
<proteinExistence type="predicted"/>
<reference evidence="3" key="1">
    <citation type="submission" date="2009-10" db="EMBL/GenBank/DDBJ databases">
        <title>Complete sequence of Bacillus selenitireducens MLS10.</title>
        <authorList>
            <consortium name="US DOE Joint Genome Institute"/>
            <person name="Lucas S."/>
            <person name="Copeland A."/>
            <person name="Lapidus A."/>
            <person name="Glavina del Rio T."/>
            <person name="Dalin E."/>
            <person name="Tice H."/>
            <person name="Bruce D."/>
            <person name="Goodwin L."/>
            <person name="Pitluck S."/>
            <person name="Sims D."/>
            <person name="Brettin T."/>
            <person name="Detter J.C."/>
            <person name="Han C."/>
            <person name="Larimer F."/>
            <person name="Land M."/>
            <person name="Hauser L."/>
            <person name="Kyrpides N."/>
            <person name="Ovchinnikova G."/>
            <person name="Stolz J."/>
        </authorList>
    </citation>
    <scope>NUCLEOTIDE SEQUENCE [LARGE SCALE GENOMIC DNA]</scope>
    <source>
        <strain evidence="3">MLS10</strain>
    </source>
</reference>
<feature type="transmembrane region" description="Helical" evidence="1">
    <location>
        <begin position="240"/>
        <end position="259"/>
    </location>
</feature>
<feature type="domain" description="VanZ-like" evidence="2">
    <location>
        <begin position="114"/>
        <end position="255"/>
    </location>
</feature>
<accession>D6Y082</accession>
<dbReference type="AlphaFoldDB" id="D6Y082"/>
<feature type="transmembrane region" description="Helical" evidence="1">
    <location>
        <begin position="7"/>
        <end position="27"/>
    </location>
</feature>
<feature type="transmembrane region" description="Helical" evidence="1">
    <location>
        <begin position="106"/>
        <end position="128"/>
    </location>
</feature>
<feature type="transmembrane region" description="Helical" evidence="1">
    <location>
        <begin position="75"/>
        <end position="94"/>
    </location>
</feature>
<dbReference type="Proteomes" id="UP000000271">
    <property type="component" value="Chromosome"/>
</dbReference>
<dbReference type="RefSeq" id="WP_013171898.1">
    <property type="nucleotide sequence ID" value="NC_014219.1"/>
</dbReference>
<dbReference type="InterPro" id="IPR006976">
    <property type="entry name" value="VanZ-like"/>
</dbReference>
<sequence>MKKRTELVTMYYFPPALILFLIFYASFQPASEQDIRPVLRRMTDRDYLYTQGGRIAEWLIQIREMLVLALREHTVPVIMIMLSLIVFGILFVRNTFQKNRTTKEKLVRLSLLGFLILVLLGTSVLVLASEEIASVISGAGLSSYAVSFLNWIDFHYAGRHVTLENYGMEGLLNFLFRKSAHFVLYALLAFFMFRAVYATAGRKGLGFVLAMVLVITAGSLDEFQQSFNPDRSGLVEDVILDTAGGFFGVCLALLLSPLMRKPDKETRKHR</sequence>
<dbReference type="NCBIfam" id="NF037970">
    <property type="entry name" value="vanZ_1"/>
    <property type="match status" value="1"/>
</dbReference>
<evidence type="ECO:0000313" key="3">
    <source>
        <dbReference type="EMBL" id="ADH98473.1"/>
    </source>
</evidence>
<keyword evidence="1" id="KW-0472">Membrane</keyword>
<evidence type="ECO:0000259" key="2">
    <source>
        <dbReference type="Pfam" id="PF04892"/>
    </source>
</evidence>
<keyword evidence="1" id="KW-1133">Transmembrane helix</keyword>
<dbReference type="Pfam" id="PF04892">
    <property type="entry name" value="VanZ"/>
    <property type="match status" value="1"/>
</dbReference>
<gene>
    <name evidence="3" type="ordered locus">Bsel_0951</name>
</gene>
<evidence type="ECO:0000313" key="4">
    <source>
        <dbReference type="Proteomes" id="UP000000271"/>
    </source>
</evidence>
<protein>
    <recommendedName>
        <fullName evidence="2">VanZ-like domain-containing protein</fullName>
    </recommendedName>
</protein>
<dbReference type="OrthoDB" id="291892at2"/>
<dbReference type="KEGG" id="bse:Bsel_0951"/>
<evidence type="ECO:0000256" key="1">
    <source>
        <dbReference type="SAM" id="Phobius"/>
    </source>
</evidence>